<keyword evidence="1" id="KW-0614">Plasmid</keyword>
<organism evidence="1 2">
    <name type="scientific">Herpetosiphon aurantiacus (strain ATCC 23779 / DSM 785 / 114-95)</name>
    <dbReference type="NCBI Taxonomy" id="316274"/>
    <lineage>
        <taxon>Bacteria</taxon>
        <taxon>Bacillati</taxon>
        <taxon>Chloroflexota</taxon>
        <taxon>Chloroflexia</taxon>
        <taxon>Herpetosiphonales</taxon>
        <taxon>Herpetosiphonaceae</taxon>
        <taxon>Herpetosiphon</taxon>
    </lineage>
</organism>
<evidence type="ECO:0000313" key="1">
    <source>
        <dbReference type="EMBL" id="ABX07811.1"/>
    </source>
</evidence>
<reference evidence="1 2" key="1">
    <citation type="journal article" date="2011" name="Stand. Genomic Sci.">
        <title>Complete genome sequence of the filamentous gliding predatory bacterium Herpetosiphon aurantiacus type strain (114-95(T)).</title>
        <authorList>
            <person name="Kiss H."/>
            <person name="Nett M."/>
            <person name="Domin N."/>
            <person name="Martin K."/>
            <person name="Maresca J.A."/>
            <person name="Copeland A."/>
            <person name="Lapidus A."/>
            <person name="Lucas S."/>
            <person name="Berry K.W."/>
            <person name="Glavina Del Rio T."/>
            <person name="Dalin E."/>
            <person name="Tice H."/>
            <person name="Pitluck S."/>
            <person name="Richardson P."/>
            <person name="Bruce D."/>
            <person name="Goodwin L."/>
            <person name="Han C."/>
            <person name="Detter J.C."/>
            <person name="Schmutz J."/>
            <person name="Brettin T."/>
            <person name="Land M."/>
            <person name="Hauser L."/>
            <person name="Kyrpides N.C."/>
            <person name="Ivanova N."/>
            <person name="Goker M."/>
            <person name="Woyke T."/>
            <person name="Klenk H.P."/>
            <person name="Bryant D.A."/>
        </authorList>
    </citation>
    <scope>NUCLEOTIDE SEQUENCE [LARGE SCALE GENOMIC DNA]</scope>
    <source>
        <strain evidence="2">ATCC 23779 / DSM 785 / 114-95</strain>
        <plasmid evidence="1">pHAU01</plasmid>
    </source>
</reference>
<evidence type="ECO:0000313" key="2">
    <source>
        <dbReference type="Proteomes" id="UP000000787"/>
    </source>
</evidence>
<sequence length="540" mass="60861">MNAYRSRSHWRQRIVLFIAVTILIAGMAQPYKLNAARSFSISHGMVDDSTFENSFWIAMHAGPDNSGNTEINTAPKVFEKYFQASQWHPGNKPTFYGLGEGNGYTKTALSFATFYMAETTGPRYPGQPLTDIDGWHYTPSPQYVAMLNAAANAQPPRPIFVHFNGSRWMEPNEQPCDAAHTSLWCMFNHTMQDNLQFDQFNQAFTGTAANGLGKCVSGQCYLSIARGANPNSDTATYARLYKKRNLQEAVRYLLEWSNNNPGRLVAITLDSETAQAAVERQPFPRIGDYGPQATMQYRTEMQWQFNFNLTAYNQTFSSCQPAITNWEQLWPPVNADSLATMTNINTLNPCWQSWQNFRVHLVQQMVSDTARWATEVGMPKSRIYTHQAISDTFLDYMYDASPISTAKNSYSQVGLDFYEKQLFTTTSNGSLTTKDSLMQEAQDLAVGSAWGIPEFNAGLGPNAWGGAARQGPVLSKCQPQHDAEIYDRTYSSLYKAYLKGARVVMPYLWNPSDGTVIEQWGIGSCWPAMRAYRDFLRNLH</sequence>
<protein>
    <submittedName>
        <fullName evidence="1">Uncharacterized protein</fullName>
    </submittedName>
</protein>
<dbReference type="EMBL" id="CP000876">
    <property type="protein sequence ID" value="ABX07811.1"/>
    <property type="molecule type" value="Genomic_DNA"/>
</dbReference>
<dbReference type="AlphaFoldDB" id="A9B8Z7"/>
<accession>A9B8Z7</accession>
<dbReference type="KEGG" id="hau:Haur_5184"/>
<name>A9B8Z7_HERA2</name>
<geneLocation type="plasmid" evidence="1 2">
    <name>pHAU01</name>
</geneLocation>
<dbReference type="HOGENOM" id="CLU_504112_0_0_0"/>
<proteinExistence type="predicted"/>
<keyword evidence="2" id="KW-1185">Reference proteome</keyword>
<dbReference type="InParanoid" id="A9B8Z7"/>
<dbReference type="Proteomes" id="UP000000787">
    <property type="component" value="Plasmid pHAU01"/>
</dbReference>
<dbReference type="BioCyc" id="HAUR316274:GHYA-5246-MONOMER"/>
<gene>
    <name evidence="1" type="ordered locus">Haur_5184</name>
</gene>